<dbReference type="AlphaFoldDB" id="A0A1M6P558"/>
<dbReference type="PANTHER" id="PTHR42983:SF1">
    <property type="entry name" value="IRON-MOLYBDENUM PROTEIN"/>
    <property type="match status" value="1"/>
</dbReference>
<dbReference type="CDD" id="cd00851">
    <property type="entry name" value="MTH1175"/>
    <property type="match status" value="1"/>
</dbReference>
<evidence type="ECO:0000313" key="3">
    <source>
        <dbReference type="Proteomes" id="UP000184082"/>
    </source>
</evidence>
<sequence length="127" mass="14133">MKICISSLGNQRNSSVDLRFGRCKYFAIYDDETKDFEFIENENSTANNGAGIASAQEVIDNKVDVVITGNVGPNAMKLLKSAGIKIYEADGNTVEEVLNMFKDNKLKEIEKSVNSHFGLGNQHRRGW</sequence>
<dbReference type="RefSeq" id="WP_072966425.1">
    <property type="nucleotide sequence ID" value="NZ_FRAJ01000007.1"/>
</dbReference>
<organism evidence="2 3">
    <name type="scientific">Caminicella sporogenes DSM 14501</name>
    <dbReference type="NCBI Taxonomy" id="1121266"/>
    <lineage>
        <taxon>Bacteria</taxon>
        <taxon>Bacillati</taxon>
        <taxon>Bacillota</taxon>
        <taxon>Clostridia</taxon>
        <taxon>Peptostreptococcales</taxon>
        <taxon>Caminicellaceae</taxon>
        <taxon>Caminicella</taxon>
    </lineage>
</organism>
<dbReference type="STRING" id="1121266.SAMN02745883_01110"/>
<feature type="domain" description="Dinitrogenase iron-molybdenum cofactor biosynthesis" evidence="1">
    <location>
        <begin position="13"/>
        <end position="102"/>
    </location>
</feature>
<dbReference type="Gene3D" id="3.30.420.130">
    <property type="entry name" value="Dinitrogenase iron-molybdenum cofactor biosynthesis domain"/>
    <property type="match status" value="1"/>
</dbReference>
<evidence type="ECO:0000313" key="2">
    <source>
        <dbReference type="EMBL" id="SHK03061.1"/>
    </source>
</evidence>
<dbReference type="Pfam" id="PF02579">
    <property type="entry name" value="Nitro_FeMo-Co"/>
    <property type="match status" value="1"/>
</dbReference>
<dbReference type="InterPro" id="IPR036105">
    <property type="entry name" value="DiNase_FeMo-co_biosyn_sf"/>
</dbReference>
<dbReference type="PANTHER" id="PTHR42983">
    <property type="entry name" value="DINITROGENASE IRON-MOLYBDENUM COFACTOR PROTEIN-RELATED"/>
    <property type="match status" value="1"/>
</dbReference>
<dbReference type="EMBL" id="FRAJ01000007">
    <property type="protein sequence ID" value="SHK03061.1"/>
    <property type="molecule type" value="Genomic_DNA"/>
</dbReference>
<dbReference type="SUPFAM" id="SSF53146">
    <property type="entry name" value="Nitrogenase accessory factor-like"/>
    <property type="match status" value="1"/>
</dbReference>
<dbReference type="Proteomes" id="UP000184082">
    <property type="component" value="Unassembled WGS sequence"/>
</dbReference>
<accession>A0A1M6P558</accession>
<dbReference type="InterPro" id="IPR033913">
    <property type="entry name" value="MTH1175_dom"/>
</dbReference>
<dbReference type="InterPro" id="IPR003731">
    <property type="entry name" value="Di-Nase_FeMo-co_biosynth"/>
</dbReference>
<proteinExistence type="predicted"/>
<keyword evidence="3" id="KW-1185">Reference proteome</keyword>
<protein>
    <submittedName>
        <fullName evidence="2">Predicted Fe-Mo cluster-binding protein, NifX family</fullName>
    </submittedName>
</protein>
<name>A0A1M6P558_9FIRM</name>
<evidence type="ECO:0000259" key="1">
    <source>
        <dbReference type="Pfam" id="PF02579"/>
    </source>
</evidence>
<reference evidence="2 3" key="1">
    <citation type="submission" date="2016-11" db="EMBL/GenBank/DDBJ databases">
        <authorList>
            <person name="Jaros S."/>
            <person name="Januszkiewicz K."/>
            <person name="Wedrychowicz H."/>
        </authorList>
    </citation>
    <scope>NUCLEOTIDE SEQUENCE [LARGE SCALE GENOMIC DNA]</scope>
    <source>
        <strain evidence="2 3">DSM 14501</strain>
    </source>
</reference>
<gene>
    <name evidence="2" type="ORF">SAMN02745883_01110</name>
</gene>